<gene>
    <name evidence="3" type="ORF">LSG31_11110</name>
</gene>
<name>A0ABY4CXN2_9BACL</name>
<dbReference type="RefSeq" id="WP_347439326.1">
    <property type="nucleotide sequence ID" value="NZ_CP089291.1"/>
</dbReference>
<keyword evidence="2" id="KW-1133">Transmembrane helix</keyword>
<keyword evidence="2" id="KW-0812">Transmembrane</keyword>
<feature type="region of interest" description="Disordered" evidence="1">
    <location>
        <begin position="73"/>
        <end position="92"/>
    </location>
</feature>
<sequence>MRKMIGNRRAYPLKSVLYVILGLAMVLYAIPKLPAISLSVSGIFTVVWLLFSFLFIGANLYYVYGVDKEAKHEAEPAQRSQTEHQRKLLMHE</sequence>
<feature type="transmembrane region" description="Helical" evidence="2">
    <location>
        <begin position="12"/>
        <end position="30"/>
    </location>
</feature>
<reference evidence="3" key="1">
    <citation type="submission" date="2021-12" db="EMBL/GenBank/DDBJ databases">
        <title>Alicyclobacillaceae gen. nov., sp. nov., isolated from chalcocite enrichment system.</title>
        <authorList>
            <person name="Jiang Z."/>
        </authorList>
    </citation>
    <scope>NUCLEOTIDE SEQUENCE</scope>
    <source>
        <strain evidence="3">MYW30-H2</strain>
    </source>
</reference>
<keyword evidence="2" id="KW-0472">Membrane</keyword>
<dbReference type="EMBL" id="CP089291">
    <property type="protein sequence ID" value="UOF92655.1"/>
    <property type="molecule type" value="Genomic_DNA"/>
</dbReference>
<organism evidence="3 4">
    <name type="scientific">Fodinisporobacter ferrooxydans</name>
    <dbReference type="NCBI Taxonomy" id="2901836"/>
    <lineage>
        <taxon>Bacteria</taxon>
        <taxon>Bacillati</taxon>
        <taxon>Bacillota</taxon>
        <taxon>Bacilli</taxon>
        <taxon>Bacillales</taxon>
        <taxon>Alicyclobacillaceae</taxon>
        <taxon>Fodinisporobacter</taxon>
    </lineage>
</organism>
<proteinExistence type="predicted"/>
<protein>
    <submittedName>
        <fullName evidence="3">Uncharacterized protein</fullName>
    </submittedName>
</protein>
<accession>A0ABY4CXN2</accession>
<dbReference type="Proteomes" id="UP000830167">
    <property type="component" value="Chromosome"/>
</dbReference>
<evidence type="ECO:0000256" key="1">
    <source>
        <dbReference type="SAM" id="MobiDB-lite"/>
    </source>
</evidence>
<evidence type="ECO:0000256" key="2">
    <source>
        <dbReference type="SAM" id="Phobius"/>
    </source>
</evidence>
<evidence type="ECO:0000313" key="3">
    <source>
        <dbReference type="EMBL" id="UOF92655.1"/>
    </source>
</evidence>
<evidence type="ECO:0000313" key="4">
    <source>
        <dbReference type="Proteomes" id="UP000830167"/>
    </source>
</evidence>
<feature type="transmembrane region" description="Helical" evidence="2">
    <location>
        <begin position="36"/>
        <end position="62"/>
    </location>
</feature>
<keyword evidence="4" id="KW-1185">Reference proteome</keyword>